<dbReference type="SUPFAM" id="SSF52172">
    <property type="entry name" value="CheY-like"/>
    <property type="match status" value="1"/>
</dbReference>
<evidence type="ECO:0000256" key="1">
    <source>
        <dbReference type="ARBA" id="ARBA00022553"/>
    </source>
</evidence>
<reference evidence="10" key="1">
    <citation type="journal article" date="2019" name="Int. J. Syst. Evol. Microbiol.">
        <title>The Global Catalogue of Microorganisms (GCM) 10K type strain sequencing project: providing services to taxonomists for standard genome sequencing and annotation.</title>
        <authorList>
            <consortium name="The Broad Institute Genomics Platform"/>
            <consortium name="The Broad Institute Genome Sequencing Center for Infectious Disease"/>
            <person name="Wu L."/>
            <person name="Ma J."/>
        </authorList>
    </citation>
    <scope>NUCLEOTIDE SEQUENCE [LARGE SCALE GENOMIC DNA]</scope>
    <source>
        <strain evidence="10">CCUG 62953</strain>
    </source>
</reference>
<evidence type="ECO:0000259" key="8">
    <source>
        <dbReference type="PROSITE" id="PS50110"/>
    </source>
</evidence>
<name>A0ABW3ZNZ1_9RHOB</name>
<dbReference type="RefSeq" id="WP_386805941.1">
    <property type="nucleotide sequence ID" value="NZ_JBHTMU010000046.1"/>
</dbReference>
<feature type="region of interest" description="Disordered" evidence="7">
    <location>
        <begin position="125"/>
        <end position="145"/>
    </location>
</feature>
<evidence type="ECO:0000256" key="6">
    <source>
        <dbReference type="PROSITE-ProRule" id="PRU00169"/>
    </source>
</evidence>
<keyword evidence="5" id="KW-0804">Transcription</keyword>
<evidence type="ECO:0000313" key="9">
    <source>
        <dbReference type="EMBL" id="MFD1344358.1"/>
    </source>
</evidence>
<keyword evidence="1 6" id="KW-0597">Phosphoprotein</keyword>
<evidence type="ECO:0000313" key="10">
    <source>
        <dbReference type="Proteomes" id="UP001597135"/>
    </source>
</evidence>
<keyword evidence="4" id="KW-0238">DNA-binding</keyword>
<dbReference type="PANTHER" id="PTHR48111:SF1">
    <property type="entry name" value="TWO-COMPONENT RESPONSE REGULATOR ORR33"/>
    <property type="match status" value="1"/>
</dbReference>
<dbReference type="EMBL" id="JBHTMU010000046">
    <property type="protein sequence ID" value="MFD1344358.1"/>
    <property type="molecule type" value="Genomic_DNA"/>
</dbReference>
<dbReference type="Pfam" id="PF00072">
    <property type="entry name" value="Response_reg"/>
    <property type="match status" value="1"/>
</dbReference>
<evidence type="ECO:0000256" key="7">
    <source>
        <dbReference type="SAM" id="MobiDB-lite"/>
    </source>
</evidence>
<feature type="modified residue" description="4-aspartylphosphate" evidence="6">
    <location>
        <position position="54"/>
    </location>
</feature>
<dbReference type="PROSITE" id="PS50110">
    <property type="entry name" value="RESPONSE_REGULATORY"/>
    <property type="match status" value="1"/>
</dbReference>
<dbReference type="InterPro" id="IPR001789">
    <property type="entry name" value="Sig_transdc_resp-reg_receiver"/>
</dbReference>
<keyword evidence="3" id="KW-0805">Transcription regulation</keyword>
<evidence type="ECO:0000256" key="5">
    <source>
        <dbReference type="ARBA" id="ARBA00023163"/>
    </source>
</evidence>
<keyword evidence="10" id="KW-1185">Reference proteome</keyword>
<proteinExistence type="predicted"/>
<dbReference type="InterPro" id="IPR039420">
    <property type="entry name" value="WalR-like"/>
</dbReference>
<sequence length="319" mass="35187">MRVLAVDDDLISLDLVRYALSGISEVELVVRRSAEAALLFLDETEDPFDCFLLDINMGGMNGVELCRTIRSYPEHETTPIIMMTRLDHRLYVERALKAGADDYLVKPLDTEDLAIRVRSILGLGVPAGEDDDDEPETRGAPEAPGVPTEYFELNEIDNATGYHDLLASLKAMPIFTPLGFCSLRIVNIDELAETLGVFEFRRTITAVARVLSLALNEQDVVMAYAGNGEIDFVVKGRDRIAPDSLADTVNDWFAELKLPGQVAPRVVVAGDSCASYPSRSHRMLRVRQTAFLAASKAAEAKRRERLEAYGVAPVDERVG</sequence>
<organism evidence="9 10">
    <name type="scientific">Litorisediminicola beolgyonensis</name>
    <dbReference type="NCBI Taxonomy" id="1173614"/>
    <lineage>
        <taxon>Bacteria</taxon>
        <taxon>Pseudomonadati</taxon>
        <taxon>Pseudomonadota</taxon>
        <taxon>Alphaproteobacteria</taxon>
        <taxon>Rhodobacterales</taxon>
        <taxon>Paracoccaceae</taxon>
        <taxon>Litorisediminicola</taxon>
    </lineage>
</organism>
<evidence type="ECO:0000256" key="2">
    <source>
        <dbReference type="ARBA" id="ARBA00023012"/>
    </source>
</evidence>
<protein>
    <submittedName>
        <fullName evidence="9">PleD family two-component system response regulator</fullName>
    </submittedName>
</protein>
<dbReference type="Gene3D" id="3.40.50.2300">
    <property type="match status" value="1"/>
</dbReference>
<dbReference type="PANTHER" id="PTHR48111">
    <property type="entry name" value="REGULATOR OF RPOS"/>
    <property type="match status" value="1"/>
</dbReference>
<dbReference type="InterPro" id="IPR011006">
    <property type="entry name" value="CheY-like_superfamily"/>
</dbReference>
<evidence type="ECO:0000256" key="4">
    <source>
        <dbReference type="ARBA" id="ARBA00023125"/>
    </source>
</evidence>
<keyword evidence="2" id="KW-0902">Two-component regulatory system</keyword>
<gene>
    <name evidence="9" type="ORF">ACFQ4E_18150</name>
</gene>
<comment type="caution">
    <text evidence="9">The sequence shown here is derived from an EMBL/GenBank/DDBJ whole genome shotgun (WGS) entry which is preliminary data.</text>
</comment>
<accession>A0ABW3ZNZ1</accession>
<evidence type="ECO:0000256" key="3">
    <source>
        <dbReference type="ARBA" id="ARBA00023015"/>
    </source>
</evidence>
<dbReference type="SMART" id="SM00448">
    <property type="entry name" value="REC"/>
    <property type="match status" value="1"/>
</dbReference>
<dbReference type="Proteomes" id="UP001597135">
    <property type="component" value="Unassembled WGS sequence"/>
</dbReference>
<feature type="domain" description="Response regulatory" evidence="8">
    <location>
        <begin position="2"/>
        <end position="121"/>
    </location>
</feature>